<gene>
    <name evidence="2" type="ORF">Pla52n_67770</name>
</gene>
<dbReference type="RefSeq" id="WP_231742840.1">
    <property type="nucleotide sequence ID" value="NZ_CP151726.1"/>
</dbReference>
<reference evidence="2 3" key="1">
    <citation type="submission" date="2019-02" db="EMBL/GenBank/DDBJ databases">
        <title>Deep-cultivation of Planctomycetes and their phenomic and genomic characterization uncovers novel biology.</title>
        <authorList>
            <person name="Wiegand S."/>
            <person name="Jogler M."/>
            <person name="Boedeker C."/>
            <person name="Pinto D."/>
            <person name="Vollmers J."/>
            <person name="Rivas-Marin E."/>
            <person name="Kohn T."/>
            <person name="Peeters S.H."/>
            <person name="Heuer A."/>
            <person name="Rast P."/>
            <person name="Oberbeckmann S."/>
            <person name="Bunk B."/>
            <person name="Jeske O."/>
            <person name="Meyerdierks A."/>
            <person name="Storesund J.E."/>
            <person name="Kallscheuer N."/>
            <person name="Luecker S."/>
            <person name="Lage O.M."/>
            <person name="Pohl T."/>
            <person name="Merkel B.J."/>
            <person name="Hornburger P."/>
            <person name="Mueller R.-W."/>
            <person name="Bruemmer F."/>
            <person name="Labrenz M."/>
            <person name="Spormann A.M."/>
            <person name="Op Den Camp H."/>
            <person name="Overmann J."/>
            <person name="Amann R."/>
            <person name="Jetten M.S.M."/>
            <person name="Mascher T."/>
            <person name="Medema M.H."/>
            <person name="Devos D.P."/>
            <person name="Kaster A.-K."/>
            <person name="Ovreas L."/>
            <person name="Rohde M."/>
            <person name="Galperin M.Y."/>
            <person name="Jogler C."/>
        </authorList>
    </citation>
    <scope>NUCLEOTIDE SEQUENCE [LARGE SCALE GENOMIC DNA]</scope>
    <source>
        <strain evidence="2 3">Pla52n</strain>
    </source>
</reference>
<protein>
    <submittedName>
        <fullName evidence="2">Uncharacterized protein</fullName>
    </submittedName>
</protein>
<accession>A0A5C5ZPT8</accession>
<dbReference type="AlphaFoldDB" id="A0A5C5ZPT8"/>
<sequence>MSTHSRRPGNPPPSVVRRRQAVTRPQPLDEEEYIEQAHLYELLRLRTAEQMPIQELLEQLRHEVLATTKLPMAMEYLLTEVKHSGLLAPAMQRMGHYFTDFQTYLIRQSEEDTGRFLMGTALQIMEAEVKFRIQGATPAGMFLFQFEVLCRNRLSYDKGLTAISNDPIFDDDWSKWILGMRAQIGLVELSDLLFLVSDEYKRRLLEAGESIENKGPFLFGEKEGRIAFANRRKDPLFLFGALQRHLGYPKVPRIIKTDPNVDLVPQLARRLERLEARIGLMEEERRAGLDITKFYEQNKHRLKLPE</sequence>
<name>A0A5C5ZPT8_9BACT</name>
<dbReference type="EMBL" id="SJPN01000021">
    <property type="protein sequence ID" value="TWT89489.1"/>
    <property type="molecule type" value="Genomic_DNA"/>
</dbReference>
<feature type="region of interest" description="Disordered" evidence="1">
    <location>
        <begin position="1"/>
        <end position="28"/>
    </location>
</feature>
<evidence type="ECO:0000313" key="3">
    <source>
        <dbReference type="Proteomes" id="UP000320176"/>
    </source>
</evidence>
<proteinExistence type="predicted"/>
<dbReference type="Proteomes" id="UP000320176">
    <property type="component" value="Unassembled WGS sequence"/>
</dbReference>
<evidence type="ECO:0000256" key="1">
    <source>
        <dbReference type="SAM" id="MobiDB-lite"/>
    </source>
</evidence>
<keyword evidence="3" id="KW-1185">Reference proteome</keyword>
<organism evidence="2 3">
    <name type="scientific">Stieleria varia</name>
    <dbReference type="NCBI Taxonomy" id="2528005"/>
    <lineage>
        <taxon>Bacteria</taxon>
        <taxon>Pseudomonadati</taxon>
        <taxon>Planctomycetota</taxon>
        <taxon>Planctomycetia</taxon>
        <taxon>Pirellulales</taxon>
        <taxon>Pirellulaceae</taxon>
        <taxon>Stieleria</taxon>
    </lineage>
</organism>
<evidence type="ECO:0000313" key="2">
    <source>
        <dbReference type="EMBL" id="TWT89489.1"/>
    </source>
</evidence>
<comment type="caution">
    <text evidence="2">The sequence shown here is derived from an EMBL/GenBank/DDBJ whole genome shotgun (WGS) entry which is preliminary data.</text>
</comment>